<dbReference type="InterPro" id="IPR037152">
    <property type="entry name" value="L-asparaginase_N_sf"/>
</dbReference>
<dbReference type="PROSITE" id="PS00917">
    <property type="entry name" value="ASN_GLN_ASE_2"/>
    <property type="match status" value="1"/>
</dbReference>
<evidence type="ECO:0000256" key="6">
    <source>
        <dbReference type="PROSITE-ProRule" id="PRU10100"/>
    </source>
</evidence>
<reference evidence="9 10" key="1">
    <citation type="submission" date="2018-09" db="EMBL/GenBank/DDBJ databases">
        <title>Draft genome of Simplicispira sp. NY-02.</title>
        <authorList>
            <person name="Im W.T."/>
        </authorList>
    </citation>
    <scope>NUCLEOTIDE SEQUENCE [LARGE SCALE GENOMIC DNA]</scope>
    <source>
        <strain evidence="9 10">NY-02</strain>
    </source>
</reference>
<keyword evidence="10" id="KW-1185">Reference proteome</keyword>
<accession>A0A398CEB1</accession>
<feature type="binding site" evidence="4">
    <location>
        <position position="65"/>
    </location>
    <ligand>
        <name>substrate</name>
    </ligand>
</feature>
<evidence type="ECO:0000256" key="3">
    <source>
        <dbReference type="PIRSR" id="PIRSR001220-1"/>
    </source>
</evidence>
<dbReference type="Pfam" id="PF17763">
    <property type="entry name" value="Asparaginase_C"/>
    <property type="match status" value="1"/>
</dbReference>
<feature type="active site" description="O-isoaspartyl threonine intermediate" evidence="3">
    <location>
        <position position="16"/>
    </location>
</feature>
<evidence type="ECO:0000256" key="4">
    <source>
        <dbReference type="PIRSR" id="PIRSR001220-2"/>
    </source>
</evidence>
<dbReference type="PANTHER" id="PTHR11707">
    <property type="entry name" value="L-ASPARAGINASE"/>
    <property type="match status" value="1"/>
</dbReference>
<dbReference type="InterPro" id="IPR004550">
    <property type="entry name" value="AsnASE_II"/>
</dbReference>
<dbReference type="SFLD" id="SFLDS00057">
    <property type="entry name" value="Glutaminase/Asparaginase"/>
    <property type="match status" value="1"/>
</dbReference>
<feature type="binding site" evidence="4">
    <location>
        <begin position="98"/>
        <end position="99"/>
    </location>
    <ligand>
        <name>substrate</name>
    </ligand>
</feature>
<dbReference type="Pfam" id="PF00710">
    <property type="entry name" value="Asparaginase"/>
    <property type="match status" value="1"/>
</dbReference>
<feature type="domain" description="L-asparaginase N-terminal" evidence="7">
    <location>
        <begin position="7"/>
        <end position="198"/>
    </location>
</feature>
<dbReference type="InterPro" id="IPR027473">
    <property type="entry name" value="L-asparaginase_C"/>
</dbReference>
<comment type="caution">
    <text evidence="9">The sequence shown here is derived from an EMBL/GenBank/DDBJ whole genome shotgun (WGS) entry which is preliminary data.</text>
</comment>
<dbReference type="EMBL" id="QXJC01000001">
    <property type="protein sequence ID" value="RID99348.1"/>
    <property type="molecule type" value="Genomic_DNA"/>
</dbReference>
<gene>
    <name evidence="9" type="ORF">D3F03_02650</name>
</gene>
<dbReference type="InterPro" id="IPR006034">
    <property type="entry name" value="Asparaginase/glutaminase-like"/>
</dbReference>
<dbReference type="PRINTS" id="PR00139">
    <property type="entry name" value="ASNGLNASE"/>
</dbReference>
<evidence type="ECO:0000256" key="5">
    <source>
        <dbReference type="PROSITE-ProRule" id="PRU10099"/>
    </source>
</evidence>
<dbReference type="SMART" id="SM00870">
    <property type="entry name" value="Asparaginase"/>
    <property type="match status" value="1"/>
</dbReference>
<dbReference type="SUPFAM" id="SSF53774">
    <property type="entry name" value="Glutaminase/Asparaginase"/>
    <property type="match status" value="1"/>
</dbReference>
<dbReference type="Proteomes" id="UP000266302">
    <property type="component" value="Unassembled WGS sequence"/>
</dbReference>
<dbReference type="AlphaFoldDB" id="A0A398CEB1"/>
<proteinExistence type="inferred from homology"/>
<evidence type="ECO:0000256" key="2">
    <source>
        <dbReference type="ARBA" id="ARBA00022801"/>
    </source>
</evidence>
<dbReference type="Gene3D" id="3.40.50.1170">
    <property type="entry name" value="L-asparaginase, N-terminal domain"/>
    <property type="match status" value="1"/>
</dbReference>
<dbReference type="CDD" id="cd08964">
    <property type="entry name" value="L-asparaginase_II"/>
    <property type="match status" value="1"/>
</dbReference>
<sequence length="318" mass="33323">MQVARQKIMVLGTGGTIAGSAVQPGDNVGYQAGERSVQALLGGLGHLALPPEMDLDAEQVAQIDSKNVDFELWTALHRRCVVHLADEAIQGIVITHGTDTLEETAWFLACTLEARKPVVLTCAMRPATALSPDGPQNLRDALALACGARAAGVSVVSAGAVHLPRHVQKLHPYRLDALGSGDVGPVGWMEEGHLRLAHPWPSAGEVDKPAFSVPKEGAAWPWVEIVLSHAGASGAQVDALVRAGVRGLVVAATGNGSLHYRLEAALQRAQQEGVQVRVGSRCPFGQIVGTPGHGLPLTGGLSPVKARISLMLELMQAQ</sequence>
<dbReference type="PIRSF" id="PIRSF001220">
    <property type="entry name" value="L-ASNase_gatD"/>
    <property type="match status" value="1"/>
</dbReference>
<dbReference type="OrthoDB" id="9788068at2"/>
<dbReference type="InterPro" id="IPR040919">
    <property type="entry name" value="Asparaginase_C"/>
</dbReference>
<dbReference type="InterPro" id="IPR036152">
    <property type="entry name" value="Asp/glu_Ase-like_sf"/>
</dbReference>
<evidence type="ECO:0000259" key="8">
    <source>
        <dbReference type="Pfam" id="PF17763"/>
    </source>
</evidence>
<dbReference type="PIRSF" id="PIRSF500176">
    <property type="entry name" value="L_ASNase"/>
    <property type="match status" value="1"/>
</dbReference>
<evidence type="ECO:0000313" key="10">
    <source>
        <dbReference type="Proteomes" id="UP000266302"/>
    </source>
</evidence>
<protein>
    <submittedName>
        <fullName evidence="9">Asparaginase</fullName>
    </submittedName>
</protein>
<evidence type="ECO:0000256" key="1">
    <source>
        <dbReference type="ARBA" id="ARBA00010518"/>
    </source>
</evidence>
<evidence type="ECO:0000313" key="9">
    <source>
        <dbReference type="EMBL" id="RID99348.1"/>
    </source>
</evidence>
<dbReference type="GO" id="GO:0004067">
    <property type="term" value="F:asparaginase activity"/>
    <property type="evidence" value="ECO:0007669"/>
    <property type="project" value="UniProtKB-UniRule"/>
</dbReference>
<dbReference type="PROSITE" id="PS00144">
    <property type="entry name" value="ASN_GLN_ASE_1"/>
    <property type="match status" value="1"/>
</dbReference>
<dbReference type="InterPro" id="IPR020827">
    <property type="entry name" value="Asparaginase/glutaminase_AS1"/>
</dbReference>
<dbReference type="RefSeq" id="WP_119107798.1">
    <property type="nucleotide sequence ID" value="NZ_QXJC01000001.1"/>
</dbReference>
<dbReference type="Gene3D" id="3.40.50.40">
    <property type="match status" value="1"/>
</dbReference>
<dbReference type="PROSITE" id="PS51732">
    <property type="entry name" value="ASN_GLN_ASE_3"/>
    <property type="match status" value="1"/>
</dbReference>
<dbReference type="FunFam" id="3.40.50.1170:FF:000001">
    <property type="entry name" value="L-asparaginase 2"/>
    <property type="match status" value="1"/>
</dbReference>
<comment type="similarity">
    <text evidence="1">Belongs to the asparaginase 1 family.</text>
</comment>
<keyword evidence="2" id="KW-0378">Hydrolase</keyword>
<dbReference type="InterPro" id="IPR027475">
    <property type="entry name" value="Asparaginase/glutaminase_AS2"/>
</dbReference>
<name>A0A398CEB1_9BURK</name>
<feature type="active site" evidence="6">
    <location>
        <position position="98"/>
    </location>
</feature>
<feature type="active site" evidence="5">
    <location>
        <position position="16"/>
    </location>
</feature>
<feature type="domain" description="Asparaginase/glutaminase C-terminal" evidence="8">
    <location>
        <begin position="223"/>
        <end position="316"/>
    </location>
</feature>
<evidence type="ECO:0000259" key="7">
    <source>
        <dbReference type="Pfam" id="PF00710"/>
    </source>
</evidence>
<dbReference type="InterPro" id="IPR027474">
    <property type="entry name" value="L-asparaginase_N"/>
</dbReference>
<dbReference type="PANTHER" id="PTHR11707:SF28">
    <property type="entry name" value="60 KDA LYSOPHOSPHOLIPASE"/>
    <property type="match status" value="1"/>
</dbReference>
<organism evidence="9 10">
    <name type="scientific">Simplicispira hankyongi</name>
    <dbReference type="NCBI Taxonomy" id="2315688"/>
    <lineage>
        <taxon>Bacteria</taxon>
        <taxon>Pseudomonadati</taxon>
        <taxon>Pseudomonadota</taxon>
        <taxon>Betaproteobacteria</taxon>
        <taxon>Burkholderiales</taxon>
        <taxon>Comamonadaceae</taxon>
        <taxon>Simplicispira</taxon>
    </lineage>
</organism>
<dbReference type="GO" id="GO:0006528">
    <property type="term" value="P:asparagine metabolic process"/>
    <property type="evidence" value="ECO:0007669"/>
    <property type="project" value="InterPro"/>
</dbReference>